<accession>A0A7J7CMZ9</accession>
<dbReference type="GO" id="GO:0015031">
    <property type="term" value="P:protein transport"/>
    <property type="evidence" value="ECO:0007669"/>
    <property type="project" value="InterPro"/>
</dbReference>
<feature type="region of interest" description="Disordered" evidence="2">
    <location>
        <begin position="76"/>
        <end position="102"/>
    </location>
</feature>
<dbReference type="PANTHER" id="PTHR12161:SF5">
    <property type="entry name" value="IST1 HOMOLOG"/>
    <property type="match status" value="1"/>
</dbReference>
<dbReference type="AlphaFoldDB" id="A0A7J7CMZ9"/>
<evidence type="ECO:0000313" key="3">
    <source>
        <dbReference type="EMBL" id="KAF5735409.1"/>
    </source>
</evidence>
<dbReference type="PANTHER" id="PTHR12161">
    <property type="entry name" value="IST1 FAMILY MEMBER"/>
    <property type="match status" value="1"/>
</dbReference>
<proteinExistence type="inferred from homology"/>
<organism evidence="3 4">
    <name type="scientific">Tripterygium wilfordii</name>
    <name type="common">Thunder God vine</name>
    <dbReference type="NCBI Taxonomy" id="458696"/>
    <lineage>
        <taxon>Eukaryota</taxon>
        <taxon>Viridiplantae</taxon>
        <taxon>Streptophyta</taxon>
        <taxon>Embryophyta</taxon>
        <taxon>Tracheophyta</taxon>
        <taxon>Spermatophyta</taxon>
        <taxon>Magnoliopsida</taxon>
        <taxon>eudicotyledons</taxon>
        <taxon>Gunneridae</taxon>
        <taxon>Pentapetalae</taxon>
        <taxon>rosids</taxon>
        <taxon>fabids</taxon>
        <taxon>Celastrales</taxon>
        <taxon>Celastraceae</taxon>
        <taxon>Tripterygium</taxon>
    </lineage>
</organism>
<evidence type="ECO:0000313" key="4">
    <source>
        <dbReference type="Proteomes" id="UP000593562"/>
    </source>
</evidence>
<dbReference type="Proteomes" id="UP000593562">
    <property type="component" value="Unassembled WGS sequence"/>
</dbReference>
<dbReference type="Gene3D" id="1.20.1260.60">
    <property type="entry name" value="Vacuolar protein sorting-associated protein Ist1"/>
    <property type="match status" value="1"/>
</dbReference>
<feature type="compositionally biased region" description="Acidic residues" evidence="2">
    <location>
        <begin position="93"/>
        <end position="102"/>
    </location>
</feature>
<dbReference type="InterPro" id="IPR005061">
    <property type="entry name" value="Ist1"/>
</dbReference>
<comment type="caution">
    <text evidence="3">The sequence shown here is derived from an EMBL/GenBank/DDBJ whole genome shotgun (WGS) entry which is preliminary data.</text>
</comment>
<comment type="similarity">
    <text evidence="1">Belongs to the IST1 family.</text>
</comment>
<name>A0A7J7CMZ9_TRIWF</name>
<sequence length="262" mass="28989">MKNEYLLKMDLRMLIELLSVHAPSPETKLKLLKEIAEEHQLDWDPAPAELNFFKRHEDLLNGPTQFVGWSKLPLPTEEHDETLNTDEGHTEQPDSDSDSELLDFPEVPRVSLQLRTNDASAPKNGSVIAAPFPETDHESLHYSEHENLTQDGHLKKTEEWTKEELGASKYEIPSAAIDALADKQFLPYISPPTLSSASFSAQQHISPPSLSSTKNEANVDLLDVLAAAQVAAEHAAAAARSATILAQVTNSELVSSQKKKRE</sequence>
<gene>
    <name evidence="3" type="ORF">HS088_TW15G00911</name>
</gene>
<dbReference type="InterPro" id="IPR042277">
    <property type="entry name" value="IST1-like"/>
</dbReference>
<reference evidence="3 4" key="1">
    <citation type="journal article" date="2020" name="Nat. Commun.">
        <title>Genome of Tripterygium wilfordii and identification of cytochrome P450 involved in triptolide biosynthesis.</title>
        <authorList>
            <person name="Tu L."/>
            <person name="Su P."/>
            <person name="Zhang Z."/>
            <person name="Gao L."/>
            <person name="Wang J."/>
            <person name="Hu T."/>
            <person name="Zhou J."/>
            <person name="Zhang Y."/>
            <person name="Zhao Y."/>
            <person name="Liu Y."/>
            <person name="Song Y."/>
            <person name="Tong Y."/>
            <person name="Lu Y."/>
            <person name="Yang J."/>
            <person name="Xu C."/>
            <person name="Jia M."/>
            <person name="Peters R.J."/>
            <person name="Huang L."/>
            <person name="Gao W."/>
        </authorList>
    </citation>
    <scope>NUCLEOTIDE SEQUENCE [LARGE SCALE GENOMIC DNA]</scope>
    <source>
        <strain evidence="4">cv. XIE 37</strain>
        <tissue evidence="3">Leaf</tissue>
    </source>
</reference>
<evidence type="ECO:0000256" key="1">
    <source>
        <dbReference type="ARBA" id="ARBA00005536"/>
    </source>
</evidence>
<protein>
    <submittedName>
        <fullName evidence="3">Uncharacterized protein</fullName>
    </submittedName>
</protein>
<keyword evidence="4" id="KW-1185">Reference proteome</keyword>
<dbReference type="InParanoid" id="A0A7J7CMZ9"/>
<dbReference type="EMBL" id="JAAARO010000015">
    <property type="protein sequence ID" value="KAF5735409.1"/>
    <property type="molecule type" value="Genomic_DNA"/>
</dbReference>
<evidence type="ECO:0000256" key="2">
    <source>
        <dbReference type="SAM" id="MobiDB-lite"/>
    </source>
</evidence>